<proteinExistence type="predicted"/>
<sequence length="79" mass="8315">MAHEPMANPMSVVGCVHSESAETDHMAVPKAKRTAAAKAVLRLTRLRSARCIKTIVIAEAVAAAIADGPMVKVSLPPIR</sequence>
<dbReference type="AlphaFoldDB" id="A0A6J6WC49"/>
<name>A0A6J6WC49_9ZZZZ</name>
<reference evidence="1" key="1">
    <citation type="submission" date="2020-05" db="EMBL/GenBank/DDBJ databases">
        <authorList>
            <person name="Chiriac C."/>
            <person name="Salcher M."/>
            <person name="Ghai R."/>
            <person name="Kavagutti S V."/>
        </authorList>
    </citation>
    <scope>NUCLEOTIDE SEQUENCE</scope>
</reference>
<evidence type="ECO:0000313" key="1">
    <source>
        <dbReference type="EMBL" id="CAB4780673.1"/>
    </source>
</evidence>
<gene>
    <name evidence="1" type="ORF">UFOPK2938_00706</name>
</gene>
<dbReference type="EMBL" id="CAEZZX010000130">
    <property type="protein sequence ID" value="CAB4780673.1"/>
    <property type="molecule type" value="Genomic_DNA"/>
</dbReference>
<organism evidence="1">
    <name type="scientific">freshwater metagenome</name>
    <dbReference type="NCBI Taxonomy" id="449393"/>
    <lineage>
        <taxon>unclassified sequences</taxon>
        <taxon>metagenomes</taxon>
        <taxon>ecological metagenomes</taxon>
    </lineage>
</organism>
<protein>
    <submittedName>
        <fullName evidence="1">Unannotated protein</fullName>
    </submittedName>
</protein>
<accession>A0A6J6WC49</accession>